<evidence type="ECO:0000313" key="2">
    <source>
        <dbReference type="EMBL" id="GGR95658.1"/>
    </source>
</evidence>
<evidence type="ECO:0000313" key="3">
    <source>
        <dbReference type="Proteomes" id="UP000644548"/>
    </source>
</evidence>
<feature type="signal peptide" evidence="1">
    <location>
        <begin position="1"/>
        <end position="26"/>
    </location>
</feature>
<proteinExistence type="predicted"/>
<organism evidence="2 3">
    <name type="scientific">Deinococcus sedimenti</name>
    <dbReference type="NCBI Taxonomy" id="1867090"/>
    <lineage>
        <taxon>Bacteria</taxon>
        <taxon>Thermotogati</taxon>
        <taxon>Deinococcota</taxon>
        <taxon>Deinococci</taxon>
        <taxon>Deinococcales</taxon>
        <taxon>Deinococcaceae</taxon>
        <taxon>Deinococcus</taxon>
    </lineage>
</organism>
<accession>A0ABQ2S722</accession>
<name>A0ABQ2S722_9DEIO</name>
<keyword evidence="1" id="KW-0732">Signal</keyword>
<sequence length="133" mass="13890">MTMTWWWAGLAAVAMGGLTGAQGVTAGQSQTFVVSCPGGTSQGCTTYSVEKGLLICYCGTERVVLKAQPDRSLTQLRAGVAPQQITLRGGAGTRTLYVFSTDAKVRSALAGGFQAEWVQGAAGPALNISFQRR</sequence>
<protein>
    <submittedName>
        <fullName evidence="2">Uncharacterized protein</fullName>
    </submittedName>
</protein>
<dbReference type="EMBL" id="BMQN01000004">
    <property type="protein sequence ID" value="GGR95658.1"/>
    <property type="molecule type" value="Genomic_DNA"/>
</dbReference>
<dbReference type="RefSeq" id="WP_189073314.1">
    <property type="nucleotide sequence ID" value="NZ_BMQN01000004.1"/>
</dbReference>
<reference evidence="3" key="1">
    <citation type="journal article" date="2019" name="Int. J. Syst. Evol. Microbiol.">
        <title>The Global Catalogue of Microorganisms (GCM) 10K type strain sequencing project: providing services to taxonomists for standard genome sequencing and annotation.</title>
        <authorList>
            <consortium name="The Broad Institute Genomics Platform"/>
            <consortium name="The Broad Institute Genome Sequencing Center for Infectious Disease"/>
            <person name="Wu L."/>
            <person name="Ma J."/>
        </authorList>
    </citation>
    <scope>NUCLEOTIDE SEQUENCE [LARGE SCALE GENOMIC DNA]</scope>
    <source>
        <strain evidence="3">JCM 31405</strain>
    </source>
</reference>
<feature type="chain" id="PRO_5045400243" evidence="1">
    <location>
        <begin position="27"/>
        <end position="133"/>
    </location>
</feature>
<dbReference type="Proteomes" id="UP000644548">
    <property type="component" value="Unassembled WGS sequence"/>
</dbReference>
<keyword evidence="3" id="KW-1185">Reference proteome</keyword>
<comment type="caution">
    <text evidence="2">The sequence shown here is derived from an EMBL/GenBank/DDBJ whole genome shotgun (WGS) entry which is preliminary data.</text>
</comment>
<evidence type="ECO:0000256" key="1">
    <source>
        <dbReference type="SAM" id="SignalP"/>
    </source>
</evidence>
<gene>
    <name evidence="2" type="ORF">GCM10008960_23200</name>
</gene>